<dbReference type="Gene3D" id="1.10.3720.10">
    <property type="entry name" value="MetI-like"/>
    <property type="match status" value="1"/>
</dbReference>
<keyword evidence="6" id="KW-0029">Amino-acid transport</keyword>
<accession>A0A0S4QL63</accession>
<evidence type="ECO:0000256" key="6">
    <source>
        <dbReference type="ARBA" id="ARBA00022970"/>
    </source>
</evidence>
<dbReference type="CDD" id="cd06261">
    <property type="entry name" value="TM_PBP2"/>
    <property type="match status" value="1"/>
</dbReference>
<evidence type="ECO:0000256" key="9">
    <source>
        <dbReference type="RuleBase" id="RU363032"/>
    </source>
</evidence>
<keyword evidence="3 9" id="KW-0813">Transport</keyword>
<dbReference type="PROSITE" id="PS50928">
    <property type="entry name" value="ABC_TM1"/>
    <property type="match status" value="1"/>
</dbReference>
<dbReference type="GO" id="GO:0022857">
    <property type="term" value="F:transmembrane transporter activity"/>
    <property type="evidence" value="ECO:0007669"/>
    <property type="project" value="InterPro"/>
</dbReference>
<dbReference type="AlphaFoldDB" id="A0A0S4QL63"/>
<keyword evidence="8 9" id="KW-0472">Membrane</keyword>
<evidence type="ECO:0000256" key="2">
    <source>
        <dbReference type="ARBA" id="ARBA00010072"/>
    </source>
</evidence>
<dbReference type="PANTHER" id="PTHR30614">
    <property type="entry name" value="MEMBRANE COMPONENT OF AMINO ACID ABC TRANSPORTER"/>
    <property type="match status" value="1"/>
</dbReference>
<feature type="transmembrane region" description="Helical" evidence="9">
    <location>
        <begin position="60"/>
        <end position="91"/>
    </location>
</feature>
<dbReference type="Proteomes" id="UP000198802">
    <property type="component" value="Unassembled WGS sequence"/>
</dbReference>
<gene>
    <name evidence="11" type="ORF">Ga0074812_105260</name>
</gene>
<dbReference type="InterPro" id="IPR035906">
    <property type="entry name" value="MetI-like_sf"/>
</dbReference>
<evidence type="ECO:0000259" key="10">
    <source>
        <dbReference type="PROSITE" id="PS50928"/>
    </source>
</evidence>
<dbReference type="GO" id="GO:0043190">
    <property type="term" value="C:ATP-binding cassette (ABC) transporter complex"/>
    <property type="evidence" value="ECO:0007669"/>
    <property type="project" value="InterPro"/>
</dbReference>
<feature type="transmembrane region" description="Helical" evidence="9">
    <location>
        <begin position="20"/>
        <end position="39"/>
    </location>
</feature>
<dbReference type="RefSeq" id="WP_091274342.1">
    <property type="nucleotide sequence ID" value="NZ_FAOZ01000005.1"/>
</dbReference>
<evidence type="ECO:0000256" key="3">
    <source>
        <dbReference type="ARBA" id="ARBA00022448"/>
    </source>
</evidence>
<organism evidence="11 12">
    <name type="scientific">Parafrankia irregularis</name>
    <dbReference type="NCBI Taxonomy" id="795642"/>
    <lineage>
        <taxon>Bacteria</taxon>
        <taxon>Bacillati</taxon>
        <taxon>Actinomycetota</taxon>
        <taxon>Actinomycetes</taxon>
        <taxon>Frankiales</taxon>
        <taxon>Frankiaceae</taxon>
        <taxon>Parafrankia</taxon>
    </lineage>
</organism>
<dbReference type="InterPro" id="IPR043429">
    <property type="entry name" value="ArtM/GltK/GlnP/TcyL/YhdX-like"/>
</dbReference>
<evidence type="ECO:0000256" key="5">
    <source>
        <dbReference type="ARBA" id="ARBA00022692"/>
    </source>
</evidence>
<dbReference type="PANTHER" id="PTHR30614:SF37">
    <property type="entry name" value="AMINO-ACID ABC TRANSPORTER PERMEASE PROTEIN YHDX-RELATED"/>
    <property type="match status" value="1"/>
</dbReference>
<evidence type="ECO:0000256" key="1">
    <source>
        <dbReference type="ARBA" id="ARBA00004651"/>
    </source>
</evidence>
<keyword evidence="7 9" id="KW-1133">Transmembrane helix</keyword>
<comment type="subcellular location">
    <subcellularLocation>
        <location evidence="1 9">Cell membrane</location>
        <topology evidence="1 9">Multi-pass membrane protein</topology>
    </subcellularLocation>
</comment>
<sequence>MLDNLHVFRDGFVRTLGLSLFSAVGALLLGSVLATMRVSPVPPLRWAGTAYVETVRNTPLTIVFFFVVFVLPQVDIVFSFFAFAVMALTIYHTAFVCEAVRAGVNGVEVGQAEAARALGLTFSQSLRLVILPQAFRNVIQPLGSVGSALIRNSSIAAAFSVQELTGVSQGLATANPGDVIAILLAGIVCYLVLTLSLAGAVGVAERRLRGEPR</sequence>
<evidence type="ECO:0000256" key="8">
    <source>
        <dbReference type="ARBA" id="ARBA00023136"/>
    </source>
</evidence>
<dbReference type="InterPro" id="IPR010065">
    <property type="entry name" value="AA_ABC_transptr_permease_3TM"/>
</dbReference>
<reference evidence="12" key="1">
    <citation type="submission" date="2015-11" db="EMBL/GenBank/DDBJ databases">
        <authorList>
            <person name="Varghese N."/>
        </authorList>
    </citation>
    <scope>NUCLEOTIDE SEQUENCE [LARGE SCALE GENOMIC DNA]</scope>
    <source>
        <strain evidence="12">DSM 45899</strain>
    </source>
</reference>
<name>A0A0S4QL63_9ACTN</name>
<feature type="transmembrane region" description="Helical" evidence="9">
    <location>
        <begin position="179"/>
        <end position="204"/>
    </location>
</feature>
<evidence type="ECO:0000256" key="7">
    <source>
        <dbReference type="ARBA" id="ARBA00022989"/>
    </source>
</evidence>
<dbReference type="NCBIfam" id="TIGR01726">
    <property type="entry name" value="HEQRo_perm_3TM"/>
    <property type="match status" value="1"/>
</dbReference>
<protein>
    <submittedName>
        <fullName evidence="11">Glutamate transport system permease protein</fullName>
    </submittedName>
</protein>
<feature type="domain" description="ABC transmembrane type-1" evidence="10">
    <location>
        <begin position="12"/>
        <end position="199"/>
    </location>
</feature>
<comment type="similarity">
    <text evidence="2">Belongs to the binding-protein-dependent transport system permease family. HisMQ subfamily.</text>
</comment>
<dbReference type="SUPFAM" id="SSF161098">
    <property type="entry name" value="MetI-like"/>
    <property type="match status" value="1"/>
</dbReference>
<keyword evidence="5 9" id="KW-0812">Transmembrane</keyword>
<dbReference type="Pfam" id="PF00528">
    <property type="entry name" value="BPD_transp_1"/>
    <property type="match status" value="1"/>
</dbReference>
<proteinExistence type="inferred from homology"/>
<dbReference type="EMBL" id="FAOZ01000005">
    <property type="protein sequence ID" value="CUU55608.1"/>
    <property type="molecule type" value="Genomic_DNA"/>
</dbReference>
<keyword evidence="4" id="KW-1003">Cell membrane</keyword>
<evidence type="ECO:0000313" key="11">
    <source>
        <dbReference type="EMBL" id="CUU55608.1"/>
    </source>
</evidence>
<dbReference type="GO" id="GO:0006865">
    <property type="term" value="P:amino acid transport"/>
    <property type="evidence" value="ECO:0007669"/>
    <property type="project" value="UniProtKB-KW"/>
</dbReference>
<evidence type="ECO:0000256" key="4">
    <source>
        <dbReference type="ARBA" id="ARBA00022475"/>
    </source>
</evidence>
<keyword evidence="12" id="KW-1185">Reference proteome</keyword>
<dbReference type="InterPro" id="IPR000515">
    <property type="entry name" value="MetI-like"/>
</dbReference>
<evidence type="ECO:0000313" key="12">
    <source>
        <dbReference type="Proteomes" id="UP000198802"/>
    </source>
</evidence>